<evidence type="ECO:0000259" key="8">
    <source>
        <dbReference type="PROSITE" id="PS50850"/>
    </source>
</evidence>
<feature type="transmembrane region" description="Helical" evidence="7">
    <location>
        <begin position="425"/>
        <end position="442"/>
    </location>
</feature>
<protein>
    <submittedName>
        <fullName evidence="9">MFS transporter</fullName>
    </submittedName>
</protein>
<reference evidence="9 10" key="1">
    <citation type="submission" date="2015-07" db="EMBL/GenBank/DDBJ databases">
        <title>Genome analysis of myxobacterium Chondromyces crocatus Cm c5 reveals a high potential for natural compound synthesis and the genetic basis for the loss of fruiting body formation.</title>
        <authorList>
            <person name="Zaburannyi N."/>
            <person name="Bunk B."/>
            <person name="Maier J."/>
            <person name="Overmann J."/>
            <person name="Mueller R."/>
        </authorList>
    </citation>
    <scope>NUCLEOTIDE SEQUENCE [LARGE SCALE GENOMIC DNA]</scope>
    <source>
        <strain evidence="9 10">Cm c5</strain>
    </source>
</reference>
<keyword evidence="3" id="KW-1003">Cell membrane</keyword>
<keyword evidence="5 7" id="KW-1133">Transmembrane helix</keyword>
<dbReference type="InterPro" id="IPR020846">
    <property type="entry name" value="MFS_dom"/>
</dbReference>
<dbReference type="PANTHER" id="PTHR42718">
    <property type="entry name" value="MAJOR FACILITATOR SUPERFAMILY MULTIDRUG TRANSPORTER MFSC"/>
    <property type="match status" value="1"/>
</dbReference>
<evidence type="ECO:0000256" key="1">
    <source>
        <dbReference type="ARBA" id="ARBA00004651"/>
    </source>
</evidence>
<dbReference type="Gene3D" id="1.20.1250.20">
    <property type="entry name" value="MFS general substrate transporter like domains"/>
    <property type="match status" value="1"/>
</dbReference>
<evidence type="ECO:0000256" key="4">
    <source>
        <dbReference type="ARBA" id="ARBA00022692"/>
    </source>
</evidence>
<feature type="transmembrane region" description="Helical" evidence="7">
    <location>
        <begin position="313"/>
        <end position="335"/>
    </location>
</feature>
<dbReference type="GO" id="GO:0022857">
    <property type="term" value="F:transmembrane transporter activity"/>
    <property type="evidence" value="ECO:0007669"/>
    <property type="project" value="InterPro"/>
</dbReference>
<dbReference type="InterPro" id="IPR004638">
    <property type="entry name" value="EmrB-like"/>
</dbReference>
<dbReference type="PROSITE" id="PS50850">
    <property type="entry name" value="MFS"/>
    <property type="match status" value="1"/>
</dbReference>
<feature type="transmembrane region" description="Helical" evidence="7">
    <location>
        <begin position="28"/>
        <end position="52"/>
    </location>
</feature>
<dbReference type="EMBL" id="CP012159">
    <property type="protein sequence ID" value="AKT41797.1"/>
    <property type="molecule type" value="Genomic_DNA"/>
</dbReference>
<dbReference type="Gene3D" id="1.20.1720.10">
    <property type="entry name" value="Multidrug resistance protein D"/>
    <property type="match status" value="1"/>
</dbReference>
<keyword evidence="2" id="KW-0813">Transport</keyword>
<dbReference type="STRING" id="52.CMC5_060080"/>
<feature type="transmembrane region" description="Helical" evidence="7">
    <location>
        <begin position="282"/>
        <end position="307"/>
    </location>
</feature>
<evidence type="ECO:0000256" key="2">
    <source>
        <dbReference type="ARBA" id="ARBA00022448"/>
    </source>
</evidence>
<evidence type="ECO:0000313" key="9">
    <source>
        <dbReference type="EMBL" id="AKT41797.1"/>
    </source>
</evidence>
<feature type="transmembrane region" description="Helical" evidence="7">
    <location>
        <begin position="216"/>
        <end position="235"/>
    </location>
</feature>
<keyword evidence="10" id="KW-1185">Reference proteome</keyword>
<feature type="transmembrane region" description="Helical" evidence="7">
    <location>
        <begin position="462"/>
        <end position="488"/>
    </location>
</feature>
<name>A0A0K1EMB9_CHOCO</name>
<proteinExistence type="predicted"/>
<feature type="transmembrane region" description="Helical" evidence="7">
    <location>
        <begin position="94"/>
        <end position="114"/>
    </location>
</feature>
<dbReference type="RefSeq" id="WP_050433526.1">
    <property type="nucleotide sequence ID" value="NZ_CP012159.1"/>
</dbReference>
<feature type="transmembrane region" description="Helical" evidence="7">
    <location>
        <begin position="120"/>
        <end position="141"/>
    </location>
</feature>
<feature type="transmembrane region" description="Helical" evidence="7">
    <location>
        <begin position="241"/>
        <end position="262"/>
    </location>
</feature>
<evidence type="ECO:0000256" key="6">
    <source>
        <dbReference type="ARBA" id="ARBA00023136"/>
    </source>
</evidence>
<dbReference type="NCBIfam" id="TIGR00711">
    <property type="entry name" value="efflux_EmrB"/>
    <property type="match status" value="1"/>
</dbReference>
<dbReference type="InterPro" id="IPR005829">
    <property type="entry name" value="Sugar_transporter_CS"/>
</dbReference>
<feature type="transmembrane region" description="Helical" evidence="7">
    <location>
        <begin position="153"/>
        <end position="177"/>
    </location>
</feature>
<dbReference type="InterPro" id="IPR011701">
    <property type="entry name" value="MFS"/>
</dbReference>
<dbReference type="Proteomes" id="UP000067626">
    <property type="component" value="Chromosome"/>
</dbReference>
<keyword evidence="6 7" id="KW-0472">Membrane</keyword>
<dbReference type="CDD" id="cd17321">
    <property type="entry name" value="MFS_MMR_MDR_like"/>
    <property type="match status" value="1"/>
</dbReference>
<dbReference type="PROSITE" id="PS00216">
    <property type="entry name" value="SUGAR_TRANSPORT_1"/>
    <property type="match status" value="1"/>
</dbReference>
<dbReference type="PATRIC" id="fig|52.7.peg.6619"/>
<evidence type="ECO:0000313" key="10">
    <source>
        <dbReference type="Proteomes" id="UP000067626"/>
    </source>
</evidence>
<dbReference type="KEGG" id="ccro:CMC5_060080"/>
<sequence length="498" mass="51273">MQPTTPTAPPSQQPAPAPAEEQAGKWTVLAIVAIGVVMATLDTSIVNISLPAIAAHFHVPLSGAIAWVIIAYLVVLAALTLTAGRLADMFGRKAVWIAGLALFTTSSALCGAATSLGMLVAFRGLQGIGGALLMAVSPAMLTRAFPPSERGRALGLNAVFVALGVSAGPTLGGLITAHLSWRYIFYVNVPVGALGILASLTLLTERLRRSHSRFDFPGACLLGGGLAALTGGLSFGQELGWRSPLLLGLLGTALLLLGVLLVHERRHPAPLIDLTLFRHRVFASSSVSLVLSFFALFGGSIMMPFYLEQLRGFSVQTSGLLITPLPLTLAVVAPLSGSLADRLGSRWLTAAGLSLGCAGLLLTGNLDARSSISAIVGSLVVTAIGQGLFQAPNNSALLGAAPTDKQGVASGLLATGRVIGQSMSVALAGAIFPSLGGAFAGHELTRLRESGATPERMAPLEATFSTAFRTTFLVFAAIASLGVLATLVRGREGRRARP</sequence>
<evidence type="ECO:0000256" key="3">
    <source>
        <dbReference type="ARBA" id="ARBA00022475"/>
    </source>
</evidence>
<dbReference type="PRINTS" id="PR01036">
    <property type="entry name" value="TCRTETB"/>
</dbReference>
<dbReference type="PANTHER" id="PTHR42718:SF46">
    <property type="entry name" value="BLR6921 PROTEIN"/>
    <property type="match status" value="1"/>
</dbReference>
<accession>A0A0K1EMB9</accession>
<dbReference type="GO" id="GO:0005886">
    <property type="term" value="C:plasma membrane"/>
    <property type="evidence" value="ECO:0007669"/>
    <property type="project" value="UniProtKB-SubCell"/>
</dbReference>
<evidence type="ECO:0000256" key="5">
    <source>
        <dbReference type="ARBA" id="ARBA00022989"/>
    </source>
</evidence>
<dbReference type="SUPFAM" id="SSF103473">
    <property type="entry name" value="MFS general substrate transporter"/>
    <property type="match status" value="1"/>
</dbReference>
<feature type="domain" description="Major facilitator superfamily (MFS) profile" evidence="8">
    <location>
        <begin position="28"/>
        <end position="494"/>
    </location>
</feature>
<comment type="subcellular location">
    <subcellularLocation>
        <location evidence="1">Cell membrane</location>
        <topology evidence="1">Multi-pass membrane protein</topology>
    </subcellularLocation>
</comment>
<keyword evidence="4 7" id="KW-0812">Transmembrane</keyword>
<evidence type="ECO:0000256" key="7">
    <source>
        <dbReference type="SAM" id="Phobius"/>
    </source>
</evidence>
<dbReference type="AlphaFoldDB" id="A0A0K1EMB9"/>
<feature type="transmembrane region" description="Helical" evidence="7">
    <location>
        <begin position="64"/>
        <end position="82"/>
    </location>
</feature>
<feature type="transmembrane region" description="Helical" evidence="7">
    <location>
        <begin position="183"/>
        <end position="204"/>
    </location>
</feature>
<dbReference type="InterPro" id="IPR036259">
    <property type="entry name" value="MFS_trans_sf"/>
</dbReference>
<gene>
    <name evidence="9" type="ORF">CMC5_060080</name>
</gene>
<organism evidence="9 10">
    <name type="scientific">Chondromyces crocatus</name>
    <dbReference type="NCBI Taxonomy" id="52"/>
    <lineage>
        <taxon>Bacteria</taxon>
        <taxon>Pseudomonadati</taxon>
        <taxon>Myxococcota</taxon>
        <taxon>Polyangia</taxon>
        <taxon>Polyangiales</taxon>
        <taxon>Polyangiaceae</taxon>
        <taxon>Chondromyces</taxon>
    </lineage>
</organism>
<dbReference type="Pfam" id="PF07690">
    <property type="entry name" value="MFS_1"/>
    <property type="match status" value="1"/>
</dbReference>